<dbReference type="PRINTS" id="PR01179">
    <property type="entry name" value="ODADCRBXLASE"/>
</dbReference>
<dbReference type="Gene3D" id="3.20.20.10">
    <property type="entry name" value="Alanine racemase"/>
    <property type="match status" value="1"/>
</dbReference>
<evidence type="ECO:0000313" key="7">
    <source>
        <dbReference type="Proteomes" id="UP001595765"/>
    </source>
</evidence>
<dbReference type="InterPro" id="IPR000183">
    <property type="entry name" value="Orn/DAP/Arg_de-COase"/>
</dbReference>
<dbReference type="RefSeq" id="WP_386428079.1">
    <property type="nucleotide sequence ID" value="NZ_JBHSBB010000008.1"/>
</dbReference>
<dbReference type="Gene3D" id="2.40.37.10">
    <property type="entry name" value="Lyase, Ornithine Decarboxylase, Chain A, domain 1"/>
    <property type="match status" value="1"/>
</dbReference>
<dbReference type="InterPro" id="IPR009006">
    <property type="entry name" value="Ala_racemase/Decarboxylase_C"/>
</dbReference>
<name>A0ABV8HLI5_9ACTN</name>
<proteinExistence type="inferred from homology"/>
<dbReference type="PANTHER" id="PTHR43727:SF2">
    <property type="entry name" value="GROUP IV DECARBOXYLASE"/>
    <property type="match status" value="1"/>
</dbReference>
<comment type="cofactor">
    <cofactor evidence="1">
        <name>pyridoxal 5'-phosphate</name>
        <dbReference type="ChEBI" id="CHEBI:597326"/>
    </cofactor>
</comment>
<evidence type="ECO:0000256" key="2">
    <source>
        <dbReference type="ARBA" id="ARBA00022898"/>
    </source>
</evidence>
<protein>
    <submittedName>
        <fullName evidence="6">Type III PLP-dependent enzyme</fullName>
    </submittedName>
</protein>
<dbReference type="InterPro" id="IPR022644">
    <property type="entry name" value="De-COase2_N"/>
</dbReference>
<feature type="domain" description="Orn/DAP/Arg decarboxylase 2 C-terminal" evidence="4">
    <location>
        <begin position="23"/>
        <end position="387"/>
    </location>
</feature>
<comment type="caution">
    <text evidence="6">The sequence shown here is derived from an EMBL/GenBank/DDBJ whole genome shotgun (WGS) entry which is preliminary data.</text>
</comment>
<sequence length="411" mass="42850">MTAPTASVRDLARSLPTGELPAYVYDLGALREHAAAVRSALPGGVELYYAAKANPEPEILTALAPFVDGYEVSSGGELAHVAEVLPGSALAFGGPGKTPAEVAAALARGVRRFHVESEYELRMLAELAAHPPPAPGGGPTTGAGRRVGVLLRFNLPVADGLLESGSLAMGGRPAPFGIDPSRADAAVRLLTDGGCPQLELLGVHAHLASGLAAPELLAVAASVVGWAAELAARHRVELREVNIGGGMLVDYARPDSRFDWAAYGAGLARLTAARRGPLLRVEPGRSLTAYCGWYVTDVLNVKHSHGEEFAVLRGGTHHLRTPAAKGHDQPCAILPVDGWPHPWPRPAGGPGPVTLTGQLCTPKDVLARGVPAPGLRAGDRVAFALAGAYAWNISHHDFLMHPRPTVHFLGS</sequence>
<dbReference type="Proteomes" id="UP001595765">
    <property type="component" value="Unassembled WGS sequence"/>
</dbReference>
<dbReference type="SUPFAM" id="SSF50621">
    <property type="entry name" value="Alanine racemase C-terminal domain-like"/>
    <property type="match status" value="1"/>
</dbReference>
<dbReference type="InterPro" id="IPR022643">
    <property type="entry name" value="De-COase2_C"/>
</dbReference>
<gene>
    <name evidence="6" type="ORF">ACFO3J_09620</name>
</gene>
<dbReference type="PANTHER" id="PTHR43727">
    <property type="entry name" value="DIAMINOPIMELATE DECARBOXYLASE"/>
    <property type="match status" value="1"/>
</dbReference>
<keyword evidence="7" id="KW-1185">Reference proteome</keyword>
<reference evidence="7" key="1">
    <citation type="journal article" date="2019" name="Int. J. Syst. Evol. Microbiol.">
        <title>The Global Catalogue of Microorganisms (GCM) 10K type strain sequencing project: providing services to taxonomists for standard genome sequencing and annotation.</title>
        <authorList>
            <consortium name="The Broad Institute Genomics Platform"/>
            <consortium name="The Broad Institute Genome Sequencing Center for Infectious Disease"/>
            <person name="Wu L."/>
            <person name="Ma J."/>
        </authorList>
    </citation>
    <scope>NUCLEOTIDE SEQUENCE [LARGE SCALE GENOMIC DNA]</scope>
    <source>
        <strain evidence="7">CGMCC 4.7237</strain>
    </source>
</reference>
<evidence type="ECO:0000256" key="1">
    <source>
        <dbReference type="ARBA" id="ARBA00001933"/>
    </source>
</evidence>
<accession>A0ABV8HLI5</accession>
<keyword evidence="2" id="KW-0663">Pyridoxal phosphate</keyword>
<dbReference type="Pfam" id="PF02784">
    <property type="entry name" value="Orn_Arg_deC_N"/>
    <property type="match status" value="1"/>
</dbReference>
<dbReference type="CDD" id="cd06843">
    <property type="entry name" value="PLPDE_III_PvsE_like"/>
    <property type="match status" value="1"/>
</dbReference>
<dbReference type="Pfam" id="PF00278">
    <property type="entry name" value="Orn_DAP_Arg_deC"/>
    <property type="match status" value="1"/>
</dbReference>
<dbReference type="SUPFAM" id="SSF51419">
    <property type="entry name" value="PLP-binding barrel"/>
    <property type="match status" value="1"/>
</dbReference>
<comment type="similarity">
    <text evidence="3">Belongs to the Orn/Lys/Arg decarboxylase class-II family.</text>
</comment>
<evidence type="ECO:0000313" key="6">
    <source>
        <dbReference type="EMBL" id="MFC4031736.1"/>
    </source>
</evidence>
<dbReference type="EMBL" id="JBHSBB010000008">
    <property type="protein sequence ID" value="MFC4031736.1"/>
    <property type="molecule type" value="Genomic_DNA"/>
</dbReference>
<dbReference type="InterPro" id="IPR029066">
    <property type="entry name" value="PLP-binding_barrel"/>
</dbReference>
<evidence type="ECO:0000259" key="5">
    <source>
        <dbReference type="Pfam" id="PF02784"/>
    </source>
</evidence>
<organism evidence="6 7">
    <name type="scientific">Streptomyces polygonati</name>
    <dbReference type="NCBI Taxonomy" id="1617087"/>
    <lineage>
        <taxon>Bacteria</taxon>
        <taxon>Bacillati</taxon>
        <taxon>Actinomycetota</taxon>
        <taxon>Actinomycetes</taxon>
        <taxon>Kitasatosporales</taxon>
        <taxon>Streptomycetaceae</taxon>
        <taxon>Streptomyces</taxon>
    </lineage>
</organism>
<evidence type="ECO:0000259" key="4">
    <source>
        <dbReference type="Pfam" id="PF00278"/>
    </source>
</evidence>
<feature type="domain" description="Orn/DAP/Arg decarboxylase 2 N-terminal" evidence="5">
    <location>
        <begin position="28"/>
        <end position="289"/>
    </location>
</feature>
<evidence type="ECO:0000256" key="3">
    <source>
        <dbReference type="RuleBase" id="RU003737"/>
    </source>
</evidence>